<dbReference type="EMBL" id="CACQ02001378">
    <property type="protein sequence ID" value="CCF35046.1"/>
    <property type="molecule type" value="Genomic_DNA"/>
</dbReference>
<sequence length="61" mass="7047">MALHFYRQQEGASDWTTFDRPDVRLPIRPVDCLLFFGDVKTNLGRARWPDDFHPGTSVISP</sequence>
<reference evidence="2" key="1">
    <citation type="journal article" date="2012" name="Nat. Genet.">
        <title>Lifestyle transitions in plant pathogenic Colletotrichum fungi deciphered by genome and transcriptome analyses.</title>
        <authorList>
            <person name="O'Connell R.J."/>
            <person name="Thon M.R."/>
            <person name="Hacquard S."/>
            <person name="Amyotte S.G."/>
            <person name="Kleemann J."/>
            <person name="Torres M.F."/>
            <person name="Damm U."/>
            <person name="Buiate E.A."/>
            <person name="Epstein L."/>
            <person name="Alkan N."/>
            <person name="Altmueller J."/>
            <person name="Alvarado-Balderrama L."/>
            <person name="Bauser C.A."/>
            <person name="Becker C."/>
            <person name="Birren B.W."/>
            <person name="Chen Z."/>
            <person name="Choi J."/>
            <person name="Crouch J.A."/>
            <person name="Duvick J.P."/>
            <person name="Farman M.A."/>
            <person name="Gan P."/>
            <person name="Heiman D."/>
            <person name="Henrissat B."/>
            <person name="Howard R.J."/>
            <person name="Kabbage M."/>
            <person name="Koch C."/>
            <person name="Kracher B."/>
            <person name="Kubo Y."/>
            <person name="Law A.D."/>
            <person name="Lebrun M.-H."/>
            <person name="Lee Y.-H."/>
            <person name="Miyara I."/>
            <person name="Moore N."/>
            <person name="Neumann U."/>
            <person name="Nordstroem K."/>
            <person name="Panaccione D.G."/>
            <person name="Panstruga R."/>
            <person name="Place M."/>
            <person name="Proctor R.H."/>
            <person name="Prusky D."/>
            <person name="Rech G."/>
            <person name="Reinhardt R."/>
            <person name="Rollins J.A."/>
            <person name="Rounsley S."/>
            <person name="Schardl C.L."/>
            <person name="Schwartz D.C."/>
            <person name="Shenoy N."/>
            <person name="Shirasu K."/>
            <person name="Sikhakolli U.R."/>
            <person name="Stueber K."/>
            <person name="Sukno S.A."/>
            <person name="Sweigard J.A."/>
            <person name="Takano Y."/>
            <person name="Takahara H."/>
            <person name="Trail F."/>
            <person name="van der Does H.C."/>
            <person name="Voll L.M."/>
            <person name="Will I."/>
            <person name="Young S."/>
            <person name="Zeng Q."/>
            <person name="Zhang J."/>
            <person name="Zhou S."/>
            <person name="Dickman M.B."/>
            <person name="Schulze-Lefert P."/>
            <person name="Ver Loren van Themaat E."/>
            <person name="Ma L.-J."/>
            <person name="Vaillancourt L.J."/>
        </authorList>
    </citation>
    <scope>NUCLEOTIDE SEQUENCE [LARGE SCALE GENOMIC DNA]</scope>
    <source>
        <strain evidence="2">IMI 349063</strain>
    </source>
</reference>
<proteinExistence type="predicted"/>
<dbReference type="AlphaFoldDB" id="H1V494"/>
<evidence type="ECO:0000313" key="2">
    <source>
        <dbReference type="Proteomes" id="UP000007174"/>
    </source>
</evidence>
<evidence type="ECO:0000313" key="1">
    <source>
        <dbReference type="EMBL" id="CCF35046.1"/>
    </source>
</evidence>
<protein>
    <submittedName>
        <fullName evidence="1">Uncharacterized protein</fullName>
    </submittedName>
</protein>
<dbReference type="HOGENOM" id="CLU_2922507_0_0_1"/>
<name>H1V494_COLHI</name>
<accession>H1V494</accession>
<dbReference type="Proteomes" id="UP000007174">
    <property type="component" value="Unassembled WGS sequence"/>
</dbReference>
<gene>
    <name evidence="1" type="ORF">CH063_06909</name>
</gene>
<organism evidence="1 2">
    <name type="scientific">Colletotrichum higginsianum (strain IMI 349063)</name>
    <name type="common">Crucifer anthracnose fungus</name>
    <dbReference type="NCBI Taxonomy" id="759273"/>
    <lineage>
        <taxon>Eukaryota</taxon>
        <taxon>Fungi</taxon>
        <taxon>Dikarya</taxon>
        <taxon>Ascomycota</taxon>
        <taxon>Pezizomycotina</taxon>
        <taxon>Sordariomycetes</taxon>
        <taxon>Hypocreomycetidae</taxon>
        <taxon>Glomerellales</taxon>
        <taxon>Glomerellaceae</taxon>
        <taxon>Colletotrichum</taxon>
        <taxon>Colletotrichum destructivum species complex</taxon>
    </lineage>
</organism>